<comment type="caution">
    <text evidence="1">The sequence shown here is derived from an EMBL/GenBank/DDBJ whole genome shotgun (WGS) entry which is preliminary data.</text>
</comment>
<proteinExistence type="predicted"/>
<gene>
    <name evidence="1" type="ORF">SPARVUS_LOCUS228165</name>
</gene>
<dbReference type="Proteomes" id="UP001162483">
    <property type="component" value="Unassembled WGS sequence"/>
</dbReference>
<evidence type="ECO:0000313" key="1">
    <source>
        <dbReference type="EMBL" id="CAI9532474.1"/>
    </source>
</evidence>
<keyword evidence="2" id="KW-1185">Reference proteome</keyword>
<dbReference type="EMBL" id="CATNWA010000061">
    <property type="protein sequence ID" value="CAI9532474.1"/>
    <property type="molecule type" value="Genomic_DNA"/>
</dbReference>
<dbReference type="PROSITE" id="PS51257">
    <property type="entry name" value="PROKAR_LIPOPROTEIN"/>
    <property type="match status" value="1"/>
</dbReference>
<feature type="non-terminal residue" evidence="1">
    <location>
        <position position="60"/>
    </location>
</feature>
<reference evidence="1" key="1">
    <citation type="submission" date="2023-05" db="EMBL/GenBank/DDBJ databases">
        <authorList>
            <person name="Stuckert A."/>
        </authorList>
    </citation>
    <scope>NUCLEOTIDE SEQUENCE</scope>
</reference>
<evidence type="ECO:0000313" key="2">
    <source>
        <dbReference type="Proteomes" id="UP001162483"/>
    </source>
</evidence>
<sequence length="60" mass="6674">MTMGREELTCEVLKGLTVFCFTVSCLGHTPLDGCAQHSHPKQCAYSEANLHHPLVKHTQH</sequence>
<accession>A0ABN9A8Z7</accession>
<name>A0ABN9A8Z7_9NEOB</name>
<organism evidence="1 2">
    <name type="scientific">Staurois parvus</name>
    <dbReference type="NCBI Taxonomy" id="386267"/>
    <lineage>
        <taxon>Eukaryota</taxon>
        <taxon>Metazoa</taxon>
        <taxon>Chordata</taxon>
        <taxon>Craniata</taxon>
        <taxon>Vertebrata</taxon>
        <taxon>Euteleostomi</taxon>
        <taxon>Amphibia</taxon>
        <taxon>Batrachia</taxon>
        <taxon>Anura</taxon>
        <taxon>Neobatrachia</taxon>
        <taxon>Ranoidea</taxon>
        <taxon>Ranidae</taxon>
        <taxon>Staurois</taxon>
    </lineage>
</organism>
<protein>
    <submittedName>
        <fullName evidence="1">Uncharacterized protein</fullName>
    </submittedName>
</protein>